<dbReference type="OrthoDB" id="6413031at2759"/>
<reference evidence="9" key="1">
    <citation type="submission" date="2019-04" db="EMBL/GenBank/DDBJ databases">
        <title>An insight into the mialome of Ixodes scapularis.</title>
        <authorList>
            <person name="Ribeiro J.M."/>
            <person name="Mather T.N."/>
            <person name="Karim S."/>
        </authorList>
    </citation>
    <scope>NUCLEOTIDE SEQUENCE</scope>
</reference>
<dbReference type="InterPro" id="IPR033379">
    <property type="entry name" value="Acid_Pase_AS"/>
</dbReference>
<evidence type="ECO:0000313" key="9">
    <source>
        <dbReference type="EMBL" id="MOY37308.1"/>
    </source>
</evidence>
<proteinExistence type="inferred from homology"/>
<organism evidence="9">
    <name type="scientific">Ixodes scapularis</name>
    <name type="common">Black-legged tick</name>
    <name type="synonym">Deer tick</name>
    <dbReference type="NCBI Taxonomy" id="6945"/>
    <lineage>
        <taxon>Eukaryota</taxon>
        <taxon>Metazoa</taxon>
        <taxon>Ecdysozoa</taxon>
        <taxon>Arthropoda</taxon>
        <taxon>Chelicerata</taxon>
        <taxon>Arachnida</taxon>
        <taxon>Acari</taxon>
        <taxon>Parasitiformes</taxon>
        <taxon>Ixodida</taxon>
        <taxon>Ixodoidea</taxon>
        <taxon>Ixodidae</taxon>
        <taxon>Ixodinae</taxon>
        <taxon>Ixodes</taxon>
    </lineage>
</organism>
<dbReference type="SUPFAM" id="SSF53254">
    <property type="entry name" value="Phosphoglycerate mutase-like"/>
    <property type="match status" value="1"/>
</dbReference>
<dbReference type="Pfam" id="PF00328">
    <property type="entry name" value="His_Phos_2"/>
    <property type="match status" value="1"/>
</dbReference>
<dbReference type="InterPro" id="IPR029033">
    <property type="entry name" value="His_PPase_superfam"/>
</dbReference>
<dbReference type="InterPro" id="IPR000560">
    <property type="entry name" value="His_Pase_clade-2"/>
</dbReference>
<name>A0A4D5RJQ6_IXOSC</name>
<dbReference type="VEuPathDB" id="VectorBase:ISCW003155"/>
<sequence>MVHPLMQAFCLLVVSSSHVCIDADQNEFVPRDLDVVIGILRHGDRAPLGTFPTDLNPNSTYWKYGYGNLTDRGIQTMRNVGKYLRERYQGFLTDDPEETQVRSSFSYRCVMSALLLLEELYPSKSPDESNLARMPEHNDKYTLICKPQIKKQLSKLLDPLSGLLDLTWFLIRAAHELGLSLLSDATMVLEGLDAIQVQKEYGLSIPSWFEDRLDLVSYNSRRLYALIAQALIRNMGGELLRDISTLLEDRYQLAGNNSENAPVAIPGLQNATRHSKFLLFSYHDLNIMATLAALNETFSQRPSYGSLVLFQVTKKDQSEPEITILYRNGTAGPEVFPIVGCPVPCSVNKFIEVVRDQFPEAFTAESCGLPSNYTIL</sequence>
<dbReference type="EMBL" id="GHJT01003337">
    <property type="protein sequence ID" value="MOY37308.1"/>
    <property type="molecule type" value="Transcribed_RNA"/>
</dbReference>
<dbReference type="GO" id="GO:0003993">
    <property type="term" value="F:acid phosphatase activity"/>
    <property type="evidence" value="ECO:0007669"/>
    <property type="project" value="UniProtKB-EC"/>
</dbReference>
<dbReference type="InterPro" id="IPR050645">
    <property type="entry name" value="Histidine_acid_phosphatase"/>
</dbReference>
<evidence type="ECO:0000256" key="1">
    <source>
        <dbReference type="ARBA" id="ARBA00000032"/>
    </source>
</evidence>
<keyword evidence="7" id="KW-0325">Glycoprotein</keyword>
<protein>
    <recommendedName>
        <fullName evidence="3">acid phosphatase</fullName>
        <ecNumber evidence="3">3.1.3.2</ecNumber>
    </recommendedName>
</protein>
<evidence type="ECO:0000256" key="3">
    <source>
        <dbReference type="ARBA" id="ARBA00012646"/>
    </source>
</evidence>
<keyword evidence="6" id="KW-1015">Disulfide bond</keyword>
<comment type="catalytic activity">
    <reaction evidence="1">
        <text>a phosphate monoester + H2O = an alcohol + phosphate</text>
        <dbReference type="Rhea" id="RHEA:15017"/>
        <dbReference type="ChEBI" id="CHEBI:15377"/>
        <dbReference type="ChEBI" id="CHEBI:30879"/>
        <dbReference type="ChEBI" id="CHEBI:43474"/>
        <dbReference type="ChEBI" id="CHEBI:67140"/>
        <dbReference type="EC" id="3.1.3.2"/>
    </reaction>
</comment>
<dbReference type="Gene3D" id="3.40.50.1240">
    <property type="entry name" value="Phosphoglycerate mutase-like"/>
    <property type="match status" value="1"/>
</dbReference>
<feature type="signal peptide" evidence="8">
    <location>
        <begin position="1"/>
        <end position="23"/>
    </location>
</feature>
<feature type="chain" id="PRO_5020040750" description="acid phosphatase" evidence="8">
    <location>
        <begin position="24"/>
        <end position="376"/>
    </location>
</feature>
<evidence type="ECO:0000256" key="8">
    <source>
        <dbReference type="SAM" id="SignalP"/>
    </source>
</evidence>
<dbReference type="EC" id="3.1.3.2" evidence="3"/>
<dbReference type="VEuPathDB" id="VectorBase:ISCI003155"/>
<dbReference type="PANTHER" id="PTHR11567">
    <property type="entry name" value="ACID PHOSPHATASE-RELATED"/>
    <property type="match status" value="1"/>
</dbReference>
<evidence type="ECO:0000256" key="7">
    <source>
        <dbReference type="ARBA" id="ARBA00023180"/>
    </source>
</evidence>
<accession>A0A4D5RJQ6</accession>
<keyword evidence="5" id="KW-0378">Hydrolase</keyword>
<evidence type="ECO:0000256" key="4">
    <source>
        <dbReference type="ARBA" id="ARBA00022729"/>
    </source>
</evidence>
<evidence type="ECO:0000256" key="2">
    <source>
        <dbReference type="ARBA" id="ARBA00005375"/>
    </source>
</evidence>
<dbReference type="AlphaFoldDB" id="A0A4D5RJQ6"/>
<dbReference type="PROSITE" id="PS00616">
    <property type="entry name" value="HIS_ACID_PHOSPHAT_1"/>
    <property type="match status" value="1"/>
</dbReference>
<dbReference type="PANTHER" id="PTHR11567:SF211">
    <property type="entry name" value="PROSTATIC ACID PHOSPHATASE"/>
    <property type="match status" value="1"/>
</dbReference>
<dbReference type="VEuPathDB" id="VectorBase:ISCP_030285"/>
<evidence type="ECO:0000256" key="5">
    <source>
        <dbReference type="ARBA" id="ARBA00022801"/>
    </source>
</evidence>
<keyword evidence="4 8" id="KW-0732">Signal</keyword>
<comment type="similarity">
    <text evidence="2">Belongs to the histidine acid phosphatase family.</text>
</comment>
<dbReference type="CDD" id="cd07061">
    <property type="entry name" value="HP_HAP_like"/>
    <property type="match status" value="1"/>
</dbReference>
<evidence type="ECO:0000256" key="6">
    <source>
        <dbReference type="ARBA" id="ARBA00023157"/>
    </source>
</evidence>